<accession>Q9JJF5</accession>
<dbReference type="EMBL" id="AB041551">
    <property type="protein sequence ID" value="BAA95036.1"/>
    <property type="molecule type" value="mRNA"/>
</dbReference>
<feature type="compositionally biased region" description="Low complexity" evidence="1">
    <location>
        <begin position="1"/>
        <end position="14"/>
    </location>
</feature>
<dbReference type="AlphaFoldDB" id="Q9JJF5"/>
<proteinExistence type="evidence at transcript level"/>
<feature type="compositionally biased region" description="Basic residues" evidence="1">
    <location>
        <begin position="101"/>
        <end position="118"/>
    </location>
</feature>
<dbReference type="PeptideAtlas" id="Q9JJF5"/>
<gene>
    <name evidence="3" type="primary">Ahcyl2</name>
</gene>
<feature type="region of interest" description="Disordered" evidence="1">
    <location>
        <begin position="1"/>
        <end position="185"/>
    </location>
</feature>
<dbReference type="MGI" id="MGI:1921590">
    <property type="gene designation" value="Ahcyl2"/>
</dbReference>
<evidence type="ECO:0000313" key="3">
    <source>
        <dbReference type="MGI" id="MGI:1921590"/>
    </source>
</evidence>
<feature type="compositionally biased region" description="Basic and acidic residues" evidence="1">
    <location>
        <begin position="132"/>
        <end position="145"/>
    </location>
</feature>
<sequence length="198" mass="20786">MSVQVVSAAAAAKVPEVELKDLSPSEAEPQLGLSAAAVGAMVPPAGGRGPRGSSSGSRGGAAPGPRPGLGAHRGSEPCGREGPSSVRHEAERPSSPAPAASRRRRGLGQPRRHGHRGAAHGQEGTGVGLPRFSERRGGRAREWRPFRARRHPVPHPLDRGAESLLPPLNPLLERPPPGAPLRSEASRYHGRTLLITWR</sequence>
<protein>
    <submittedName>
        <fullName evidence="2">Brain cDNA, clone MNCb-5555</fullName>
    </submittedName>
</protein>
<reference evidence="2" key="1">
    <citation type="submission" date="2000-04" db="EMBL/GenBank/DDBJ databases">
        <title>Isolation of full-length cDNA clones from mouse brain cDNA library made by oligo-capping method.</title>
        <authorList>
            <person name="Osada N."/>
            <person name="Kusuda J."/>
            <person name="Tanuma R."/>
            <person name="Ito A."/>
            <person name="Hirata M."/>
            <person name="Sugano S."/>
            <person name="Hashimoto K."/>
        </authorList>
    </citation>
    <scope>NUCLEOTIDE SEQUENCE</scope>
    <source>
        <strain evidence="2">C57BL</strain>
    </source>
</reference>
<evidence type="ECO:0000313" key="2">
    <source>
        <dbReference type="EMBL" id="BAA95036.1"/>
    </source>
</evidence>
<organism evidence="2">
    <name type="scientific">Mus musculus</name>
    <name type="common">Mouse</name>
    <dbReference type="NCBI Taxonomy" id="10090"/>
    <lineage>
        <taxon>Eukaryota</taxon>
        <taxon>Metazoa</taxon>
        <taxon>Chordata</taxon>
        <taxon>Craniata</taxon>
        <taxon>Vertebrata</taxon>
        <taxon>Euteleostomi</taxon>
        <taxon>Mammalia</taxon>
        <taxon>Eutheria</taxon>
        <taxon>Euarchontoglires</taxon>
        <taxon>Glires</taxon>
        <taxon>Rodentia</taxon>
        <taxon>Myomorpha</taxon>
        <taxon>Muroidea</taxon>
        <taxon>Muridae</taxon>
        <taxon>Murinae</taxon>
        <taxon>Mus</taxon>
        <taxon>Mus</taxon>
    </lineage>
</organism>
<name>Q9JJF5_MOUSE</name>
<feature type="compositionally biased region" description="Pro residues" evidence="1">
    <location>
        <begin position="167"/>
        <end position="179"/>
    </location>
</feature>
<dbReference type="AGR" id="MGI:1921590"/>
<evidence type="ECO:0000256" key="1">
    <source>
        <dbReference type="SAM" id="MobiDB-lite"/>
    </source>
</evidence>
<feature type="compositionally biased region" description="Low complexity" evidence="1">
    <location>
        <begin position="34"/>
        <end position="56"/>
    </location>
</feature>